<sequence length="203" mass="21971">MNLKEEIVVKVVEPEESSEDMAVVPPSQEQLSFLGSSSGSSSGKGKAKTKGRSQTDQNEITEEDLMQMQQTQMQVIQSGFDNVNHNLRLLQQGIQDLSNSLSIMAHTLVAIKNVYVKNNTGPTTYATVSTQTTAGYLSPASPQISPAEDRGRAQVAGSSSRSSSCSSSSMSQEPGPSEFPRPTLRTIKKEHPNGCYYFCFADV</sequence>
<dbReference type="AlphaFoldDB" id="A0A1U7S2J7"/>
<feature type="region of interest" description="Disordered" evidence="1">
    <location>
        <begin position="135"/>
        <end position="185"/>
    </location>
</feature>
<gene>
    <name evidence="3" type="primary">LOC102376236</name>
</gene>
<feature type="compositionally biased region" description="Low complexity" evidence="1">
    <location>
        <begin position="158"/>
        <end position="171"/>
    </location>
</feature>
<dbReference type="Proteomes" id="UP000189705">
    <property type="component" value="Unplaced"/>
</dbReference>
<proteinExistence type="predicted"/>
<protein>
    <submittedName>
        <fullName evidence="3">Uncharacterized protein LOC102376236</fullName>
    </submittedName>
</protein>
<keyword evidence="2" id="KW-1185">Reference proteome</keyword>
<reference evidence="3" key="1">
    <citation type="submission" date="2025-08" db="UniProtKB">
        <authorList>
            <consortium name="RefSeq"/>
        </authorList>
    </citation>
    <scope>IDENTIFICATION</scope>
</reference>
<dbReference type="OrthoDB" id="9940550at2759"/>
<dbReference type="KEGG" id="asn:102376236"/>
<evidence type="ECO:0000313" key="3">
    <source>
        <dbReference type="RefSeq" id="XP_006033612.1"/>
    </source>
</evidence>
<evidence type="ECO:0000256" key="1">
    <source>
        <dbReference type="SAM" id="MobiDB-lite"/>
    </source>
</evidence>
<dbReference type="GeneID" id="102376236"/>
<dbReference type="STRING" id="38654.A0A1U7S2J7"/>
<accession>A0A1U7S2J7</accession>
<dbReference type="InParanoid" id="A0A1U7S2J7"/>
<organism evidence="2 3">
    <name type="scientific">Alligator sinensis</name>
    <name type="common">Chinese alligator</name>
    <dbReference type="NCBI Taxonomy" id="38654"/>
    <lineage>
        <taxon>Eukaryota</taxon>
        <taxon>Metazoa</taxon>
        <taxon>Chordata</taxon>
        <taxon>Craniata</taxon>
        <taxon>Vertebrata</taxon>
        <taxon>Euteleostomi</taxon>
        <taxon>Archelosauria</taxon>
        <taxon>Archosauria</taxon>
        <taxon>Crocodylia</taxon>
        <taxon>Alligatoridae</taxon>
        <taxon>Alligatorinae</taxon>
        <taxon>Alligator</taxon>
    </lineage>
</organism>
<feature type="compositionally biased region" description="Low complexity" evidence="1">
    <location>
        <begin position="35"/>
        <end position="44"/>
    </location>
</feature>
<name>A0A1U7S2J7_ALLSI</name>
<dbReference type="eggNOG" id="KOG0811">
    <property type="taxonomic scope" value="Eukaryota"/>
</dbReference>
<dbReference type="RefSeq" id="XP_006033612.1">
    <property type="nucleotide sequence ID" value="XM_006033550.3"/>
</dbReference>
<feature type="region of interest" description="Disordered" evidence="1">
    <location>
        <begin position="14"/>
        <end position="58"/>
    </location>
</feature>
<evidence type="ECO:0000313" key="2">
    <source>
        <dbReference type="Proteomes" id="UP000189705"/>
    </source>
</evidence>